<evidence type="ECO:0000256" key="2">
    <source>
        <dbReference type="ARBA" id="ARBA00010772"/>
    </source>
</evidence>
<keyword evidence="6 7" id="KW-0413">Isomerase</keyword>
<evidence type="ECO:0000259" key="11">
    <source>
        <dbReference type="Pfam" id="PF21621"/>
    </source>
</evidence>
<evidence type="ECO:0000256" key="6">
    <source>
        <dbReference type="ARBA" id="ARBA00023235"/>
    </source>
</evidence>
<sequence length="320" mass="35862">MEPLFMTPVFHHKIWGGSKLQSQFGFKIPDDQTGEAWIISGHSHGPTAVANGRFKGQTLAELWQTHKELFNNEAGAVFPLLIKILDAKTDLSIQVHPDDAYAAEHEHELGKTECWYILQADPGAKLYYGHQATTRDELKTMIEAQDWSHLLRQIPVKAGEFYYVPSGTIHALGQGILALETQQSSDSTYRVYDFDRLDKKTGQKRALHLKQAIDVTRVPHVDPVLDIATTSEPGLTKTHLLSSPYFDVEKWRCTGSTTQRRQADYQLFTVIDGNGTLTVDGHDYPLEKGASFVIPYDVDQLALTGSMVLITSWPNQTQAK</sequence>
<feature type="binding site" evidence="8">
    <location>
        <position position="113"/>
    </location>
    <ligand>
        <name>Zn(2+)</name>
        <dbReference type="ChEBI" id="CHEBI:29105"/>
    </ligand>
</feature>
<evidence type="ECO:0000256" key="7">
    <source>
        <dbReference type="PIRNR" id="PIRNR036894"/>
    </source>
</evidence>
<comment type="similarity">
    <text evidence="2 7">Belongs to the mannose-6-phosphate isomerase type 1 family.</text>
</comment>
<gene>
    <name evidence="12" type="ORF">FC96_GL001952</name>
</gene>
<evidence type="ECO:0000313" key="12">
    <source>
        <dbReference type="EMBL" id="KRK48213.1"/>
    </source>
</evidence>
<feature type="domain" description="Mannose-6-phosphate isomerase cupin" evidence="11">
    <location>
        <begin position="237"/>
        <end position="313"/>
    </location>
</feature>
<dbReference type="InterPro" id="IPR049071">
    <property type="entry name" value="MPI_cupin_dom"/>
</dbReference>
<dbReference type="EC" id="5.3.1.8" evidence="3 7"/>
<proteinExistence type="inferred from homology"/>
<dbReference type="GO" id="GO:0008270">
    <property type="term" value="F:zinc ion binding"/>
    <property type="evidence" value="ECO:0007669"/>
    <property type="project" value="UniProtKB-UniRule"/>
</dbReference>
<dbReference type="AlphaFoldDB" id="A0A0R1HN26"/>
<evidence type="ECO:0000256" key="4">
    <source>
        <dbReference type="ARBA" id="ARBA00022723"/>
    </source>
</evidence>
<evidence type="ECO:0000256" key="8">
    <source>
        <dbReference type="PIRSR" id="PIRSR036894-1"/>
    </source>
</evidence>
<name>A0A0R1HN26_9LACO</name>
<dbReference type="InterPro" id="IPR014710">
    <property type="entry name" value="RmlC-like_jellyroll"/>
</dbReference>
<dbReference type="PANTHER" id="PTHR42742">
    <property type="entry name" value="TRANSCRIPTIONAL REPRESSOR MPRA"/>
    <property type="match status" value="1"/>
</dbReference>
<dbReference type="InterPro" id="IPR046457">
    <property type="entry name" value="PMI_typeI_cat"/>
</dbReference>
<evidence type="ECO:0000259" key="10">
    <source>
        <dbReference type="Pfam" id="PF20511"/>
    </source>
</evidence>
<keyword evidence="13" id="KW-1185">Reference proteome</keyword>
<dbReference type="Gene3D" id="2.60.120.10">
    <property type="entry name" value="Jelly Rolls"/>
    <property type="match status" value="2"/>
</dbReference>
<dbReference type="PIRSF" id="PIRSF036894">
    <property type="entry name" value="PMI_Firm_short"/>
    <property type="match status" value="1"/>
</dbReference>
<feature type="binding site" evidence="8">
    <location>
        <position position="96"/>
    </location>
    <ligand>
        <name>Zn(2+)</name>
        <dbReference type="ChEBI" id="CHEBI:29105"/>
    </ligand>
</feature>
<keyword evidence="4 7" id="KW-0479">Metal-binding</keyword>
<comment type="caution">
    <text evidence="12">The sequence shown here is derived from an EMBL/GenBank/DDBJ whole genome shotgun (WGS) entry which is preliminary data.</text>
</comment>
<feature type="domain" description="Phosphomannose isomerase type I catalytic" evidence="10">
    <location>
        <begin position="5"/>
        <end position="107"/>
    </location>
</feature>
<dbReference type="InterPro" id="IPR014628">
    <property type="entry name" value="Man6P_isomerase_Firm_short"/>
</dbReference>
<feature type="active site" evidence="9">
    <location>
        <position position="190"/>
    </location>
</feature>
<evidence type="ECO:0000256" key="9">
    <source>
        <dbReference type="PIRSR" id="PIRSR036894-2"/>
    </source>
</evidence>
<dbReference type="PANTHER" id="PTHR42742:SF3">
    <property type="entry name" value="FRUCTOKINASE"/>
    <property type="match status" value="1"/>
</dbReference>
<organism evidence="12 13">
    <name type="scientific">Secundilactobacillus kimchicus JCM 15530</name>
    <dbReference type="NCBI Taxonomy" id="1302272"/>
    <lineage>
        <taxon>Bacteria</taxon>
        <taxon>Bacillati</taxon>
        <taxon>Bacillota</taxon>
        <taxon>Bacilli</taxon>
        <taxon>Lactobacillales</taxon>
        <taxon>Lactobacillaceae</taxon>
        <taxon>Secundilactobacillus</taxon>
    </lineage>
</organism>
<accession>A0A0R1HN26</accession>
<dbReference type="Proteomes" id="UP000050911">
    <property type="component" value="Unassembled WGS sequence"/>
</dbReference>
<dbReference type="EMBL" id="AZCX01000004">
    <property type="protein sequence ID" value="KRK48213.1"/>
    <property type="molecule type" value="Genomic_DNA"/>
</dbReference>
<reference evidence="12 13" key="1">
    <citation type="journal article" date="2015" name="Genome Announc.">
        <title>Expanding the biotechnology potential of lactobacilli through comparative genomics of 213 strains and associated genera.</title>
        <authorList>
            <person name="Sun Z."/>
            <person name="Harris H.M."/>
            <person name="McCann A."/>
            <person name="Guo C."/>
            <person name="Argimon S."/>
            <person name="Zhang W."/>
            <person name="Yang X."/>
            <person name="Jeffery I.B."/>
            <person name="Cooney J.C."/>
            <person name="Kagawa T.F."/>
            <person name="Liu W."/>
            <person name="Song Y."/>
            <person name="Salvetti E."/>
            <person name="Wrobel A."/>
            <person name="Rasinkangas P."/>
            <person name="Parkhill J."/>
            <person name="Rea M.C."/>
            <person name="O'Sullivan O."/>
            <person name="Ritari J."/>
            <person name="Douillard F.P."/>
            <person name="Paul Ross R."/>
            <person name="Yang R."/>
            <person name="Briner A.E."/>
            <person name="Felis G.E."/>
            <person name="de Vos W.M."/>
            <person name="Barrangou R."/>
            <person name="Klaenhammer T.R."/>
            <person name="Caufield P.W."/>
            <person name="Cui Y."/>
            <person name="Zhang H."/>
            <person name="O'Toole P.W."/>
        </authorList>
    </citation>
    <scope>NUCLEOTIDE SEQUENCE [LARGE SCALE GENOMIC DNA]</scope>
    <source>
        <strain evidence="12 13">JCM 15530</strain>
    </source>
</reference>
<dbReference type="InterPro" id="IPR011051">
    <property type="entry name" value="RmlC_Cupin_sf"/>
</dbReference>
<evidence type="ECO:0000313" key="13">
    <source>
        <dbReference type="Proteomes" id="UP000050911"/>
    </source>
</evidence>
<comment type="catalytic activity">
    <reaction evidence="1 7">
        <text>D-mannose 6-phosphate = D-fructose 6-phosphate</text>
        <dbReference type="Rhea" id="RHEA:12356"/>
        <dbReference type="ChEBI" id="CHEBI:58735"/>
        <dbReference type="ChEBI" id="CHEBI:61527"/>
        <dbReference type="EC" id="5.3.1.8"/>
    </reaction>
</comment>
<dbReference type="STRING" id="1302272.FC96_GL001952"/>
<dbReference type="CDD" id="cd07010">
    <property type="entry name" value="cupin_PMI_type_I_N_bac"/>
    <property type="match status" value="1"/>
</dbReference>
<dbReference type="NCBIfam" id="TIGR00218">
    <property type="entry name" value="manA"/>
    <property type="match status" value="1"/>
</dbReference>
<dbReference type="PATRIC" id="fig|1302272.5.peg.1992"/>
<comment type="cofactor">
    <cofactor evidence="8">
        <name>Zn(2+)</name>
        <dbReference type="ChEBI" id="CHEBI:29105"/>
    </cofactor>
    <text evidence="8">Binds 1 zinc ion per subunit.</text>
</comment>
<feature type="binding site" evidence="8">
    <location>
        <position position="170"/>
    </location>
    <ligand>
        <name>Zn(2+)</name>
        <dbReference type="ChEBI" id="CHEBI:29105"/>
    </ligand>
</feature>
<dbReference type="SUPFAM" id="SSF51182">
    <property type="entry name" value="RmlC-like cupins"/>
    <property type="match status" value="1"/>
</dbReference>
<evidence type="ECO:0000256" key="5">
    <source>
        <dbReference type="ARBA" id="ARBA00022833"/>
    </source>
</evidence>
<evidence type="ECO:0000256" key="1">
    <source>
        <dbReference type="ARBA" id="ARBA00000757"/>
    </source>
</evidence>
<dbReference type="InterPro" id="IPR051804">
    <property type="entry name" value="Carb_Metab_Reg_Kinase/Isom"/>
</dbReference>
<evidence type="ECO:0000256" key="3">
    <source>
        <dbReference type="ARBA" id="ARBA00011956"/>
    </source>
</evidence>
<dbReference type="InterPro" id="IPR001250">
    <property type="entry name" value="Man6P_Isoase-1"/>
</dbReference>
<protein>
    <recommendedName>
        <fullName evidence="3 7">Mannose-6-phosphate isomerase</fullName>
        <ecNumber evidence="3 7">5.3.1.8</ecNumber>
    </recommendedName>
</protein>
<dbReference type="GO" id="GO:0004476">
    <property type="term" value="F:mannose-6-phosphate isomerase activity"/>
    <property type="evidence" value="ECO:0007669"/>
    <property type="project" value="UniProtKB-UniRule"/>
</dbReference>
<dbReference type="GO" id="GO:0005975">
    <property type="term" value="P:carbohydrate metabolic process"/>
    <property type="evidence" value="ECO:0007669"/>
    <property type="project" value="UniProtKB-UniRule"/>
</dbReference>
<dbReference type="Pfam" id="PF20511">
    <property type="entry name" value="PMI_typeI_cat"/>
    <property type="match status" value="1"/>
</dbReference>
<keyword evidence="5 7" id="KW-0862">Zinc</keyword>
<dbReference type="Pfam" id="PF21621">
    <property type="entry name" value="MPI_cupin_dom"/>
    <property type="match status" value="1"/>
</dbReference>